<dbReference type="Gene3D" id="3.40.390.30">
    <property type="entry name" value="Metalloproteases ('zincins'), catalytic domain"/>
    <property type="match status" value="1"/>
</dbReference>
<accession>A0A1G2S516</accession>
<dbReference type="InterPro" id="IPR023091">
    <property type="entry name" value="MetalPrtase_cat_dom_sf_prd"/>
</dbReference>
<keyword evidence="2 7" id="KW-0540">Nuclease</keyword>
<dbReference type="HAMAP" id="MF_00009">
    <property type="entry name" value="Endoribonucl_YbeY"/>
    <property type="match status" value="1"/>
</dbReference>
<evidence type="ECO:0000256" key="4">
    <source>
        <dbReference type="ARBA" id="ARBA00022759"/>
    </source>
</evidence>
<dbReference type="EMBL" id="MHUS01000036">
    <property type="protein sequence ID" value="OHA80087.1"/>
    <property type="molecule type" value="Genomic_DNA"/>
</dbReference>
<dbReference type="AlphaFoldDB" id="A0A1G2S516"/>
<evidence type="ECO:0000256" key="2">
    <source>
        <dbReference type="ARBA" id="ARBA00022722"/>
    </source>
</evidence>
<name>A0A1G2S516_9BACT</name>
<protein>
    <recommendedName>
        <fullName evidence="7">Endoribonuclease YbeY</fullName>
        <ecNumber evidence="7">3.1.-.-</ecNumber>
    </recommendedName>
</protein>
<dbReference type="SUPFAM" id="SSF55486">
    <property type="entry name" value="Metalloproteases ('zincins'), catalytic domain"/>
    <property type="match status" value="1"/>
</dbReference>
<dbReference type="InterPro" id="IPR002036">
    <property type="entry name" value="YbeY"/>
</dbReference>
<evidence type="ECO:0000256" key="7">
    <source>
        <dbReference type="HAMAP-Rule" id="MF_00009"/>
    </source>
</evidence>
<keyword evidence="6 7" id="KW-0862">Zinc</keyword>
<feature type="binding site" evidence="7">
    <location>
        <position position="87"/>
    </location>
    <ligand>
        <name>Zn(2+)</name>
        <dbReference type="ChEBI" id="CHEBI:29105"/>
        <note>catalytic</note>
    </ligand>
</feature>
<comment type="cofactor">
    <cofactor evidence="7">
        <name>Zn(2+)</name>
        <dbReference type="ChEBI" id="CHEBI:29105"/>
    </cofactor>
    <text evidence="7">Binds 1 zinc ion.</text>
</comment>
<sequence>MPQRVPFLALKDAALGASYDLSLVFVGPTRSRALNRTHRGNNKPANILSFPLSKTSGEIFIDLTTARKQAPDFDRSYTNFIAFLFIHGLFHLKGFDHSAIMERNERAIRKAFAI</sequence>
<feature type="binding site" evidence="7">
    <location>
        <position position="91"/>
    </location>
    <ligand>
        <name>Zn(2+)</name>
        <dbReference type="ChEBI" id="CHEBI:29105"/>
        <note>catalytic</note>
    </ligand>
</feature>
<proteinExistence type="inferred from homology"/>
<evidence type="ECO:0000256" key="5">
    <source>
        <dbReference type="ARBA" id="ARBA00022801"/>
    </source>
</evidence>
<evidence type="ECO:0000313" key="9">
    <source>
        <dbReference type="Proteomes" id="UP000176997"/>
    </source>
</evidence>
<gene>
    <name evidence="7" type="primary">ybeY</name>
    <name evidence="8" type="ORF">A2675_01095</name>
</gene>
<comment type="function">
    <text evidence="7">Single strand-specific metallo-endoribonuclease involved in late-stage 70S ribosome quality control and in maturation of the 3' terminus of the 16S rRNA.</text>
</comment>
<evidence type="ECO:0000256" key="6">
    <source>
        <dbReference type="ARBA" id="ARBA00022833"/>
    </source>
</evidence>
<keyword evidence="7" id="KW-0690">Ribosome biogenesis</keyword>
<keyword evidence="5 7" id="KW-0378">Hydrolase</keyword>
<comment type="caution">
    <text evidence="8">The sequence shown here is derived from an EMBL/GenBank/DDBJ whole genome shotgun (WGS) entry which is preliminary data.</text>
</comment>
<comment type="subcellular location">
    <subcellularLocation>
        <location evidence="7">Cytoplasm</location>
    </subcellularLocation>
</comment>
<dbReference type="STRING" id="1802723.A2675_01095"/>
<dbReference type="GO" id="GO:0004222">
    <property type="term" value="F:metalloendopeptidase activity"/>
    <property type="evidence" value="ECO:0007669"/>
    <property type="project" value="InterPro"/>
</dbReference>
<dbReference type="PANTHER" id="PTHR46986:SF1">
    <property type="entry name" value="ENDORIBONUCLEASE YBEY, CHLOROPLASTIC"/>
    <property type="match status" value="1"/>
</dbReference>
<dbReference type="GO" id="GO:0008270">
    <property type="term" value="F:zinc ion binding"/>
    <property type="evidence" value="ECO:0007669"/>
    <property type="project" value="UniProtKB-UniRule"/>
</dbReference>
<dbReference type="GO" id="GO:0005737">
    <property type="term" value="C:cytoplasm"/>
    <property type="evidence" value="ECO:0007669"/>
    <property type="project" value="UniProtKB-SubCell"/>
</dbReference>
<evidence type="ECO:0000313" key="8">
    <source>
        <dbReference type="EMBL" id="OHA80087.1"/>
    </source>
</evidence>
<reference evidence="8 9" key="1">
    <citation type="journal article" date="2016" name="Nat. Commun.">
        <title>Thousands of microbial genomes shed light on interconnected biogeochemical processes in an aquifer system.</title>
        <authorList>
            <person name="Anantharaman K."/>
            <person name="Brown C.T."/>
            <person name="Hug L.A."/>
            <person name="Sharon I."/>
            <person name="Castelle C.J."/>
            <person name="Probst A.J."/>
            <person name="Thomas B.C."/>
            <person name="Singh A."/>
            <person name="Wilkins M.J."/>
            <person name="Karaoz U."/>
            <person name="Brodie E.L."/>
            <person name="Williams K.H."/>
            <person name="Hubbard S.S."/>
            <person name="Banfield J.F."/>
        </authorList>
    </citation>
    <scope>NUCLEOTIDE SEQUENCE [LARGE SCALE GENOMIC DNA]</scope>
</reference>
<keyword evidence="7" id="KW-0963">Cytoplasm</keyword>
<dbReference type="EC" id="3.1.-.-" evidence="7"/>
<feature type="binding site" evidence="7">
    <location>
        <position position="97"/>
    </location>
    <ligand>
        <name>Zn(2+)</name>
        <dbReference type="ChEBI" id="CHEBI:29105"/>
        <note>catalytic</note>
    </ligand>
</feature>
<organism evidence="8 9">
    <name type="scientific">Candidatus Yonathbacteria bacterium RIFCSPHIGHO2_01_FULL_51_10</name>
    <dbReference type="NCBI Taxonomy" id="1802723"/>
    <lineage>
        <taxon>Bacteria</taxon>
        <taxon>Candidatus Yonathiibacteriota</taxon>
    </lineage>
</organism>
<dbReference type="NCBIfam" id="TIGR00043">
    <property type="entry name" value="rRNA maturation RNase YbeY"/>
    <property type="match status" value="1"/>
</dbReference>
<dbReference type="PANTHER" id="PTHR46986">
    <property type="entry name" value="ENDORIBONUCLEASE YBEY, CHLOROPLASTIC"/>
    <property type="match status" value="1"/>
</dbReference>
<keyword evidence="4 7" id="KW-0255">Endonuclease</keyword>
<dbReference type="GO" id="GO:0004521">
    <property type="term" value="F:RNA endonuclease activity"/>
    <property type="evidence" value="ECO:0007669"/>
    <property type="project" value="UniProtKB-UniRule"/>
</dbReference>
<evidence type="ECO:0000256" key="1">
    <source>
        <dbReference type="ARBA" id="ARBA00010875"/>
    </source>
</evidence>
<dbReference type="Pfam" id="PF02130">
    <property type="entry name" value="YbeY"/>
    <property type="match status" value="1"/>
</dbReference>
<keyword evidence="7" id="KW-0698">rRNA processing</keyword>
<dbReference type="GO" id="GO:0006364">
    <property type="term" value="P:rRNA processing"/>
    <property type="evidence" value="ECO:0007669"/>
    <property type="project" value="UniProtKB-UniRule"/>
</dbReference>
<keyword evidence="3 7" id="KW-0479">Metal-binding</keyword>
<dbReference type="Proteomes" id="UP000176997">
    <property type="component" value="Unassembled WGS sequence"/>
</dbReference>
<comment type="similarity">
    <text evidence="1 7">Belongs to the endoribonuclease YbeY family.</text>
</comment>
<evidence type="ECO:0000256" key="3">
    <source>
        <dbReference type="ARBA" id="ARBA00022723"/>
    </source>
</evidence>